<evidence type="ECO:0000313" key="1">
    <source>
        <dbReference type="EMBL" id="MEI4804470.1"/>
    </source>
</evidence>
<dbReference type="Proteomes" id="UP001372526">
    <property type="component" value="Unassembled WGS sequence"/>
</dbReference>
<organism evidence="1 2">
    <name type="scientific">Bacillus bruguierae</name>
    <dbReference type="NCBI Taxonomy" id="3127667"/>
    <lineage>
        <taxon>Bacteria</taxon>
        <taxon>Bacillati</taxon>
        <taxon>Bacillota</taxon>
        <taxon>Bacilli</taxon>
        <taxon>Bacillales</taxon>
        <taxon>Bacillaceae</taxon>
        <taxon>Bacillus</taxon>
    </lineage>
</organism>
<comment type="caution">
    <text evidence="1">The sequence shown here is derived from an EMBL/GenBank/DDBJ whole genome shotgun (WGS) entry which is preliminary data.</text>
</comment>
<gene>
    <name evidence="1" type="ORF">WAZ07_25490</name>
</gene>
<sequence>MKFGENIHLVEEVMDFIHNSKIFNNKNVNTTDIQVINDFDEAQNFAWSQNLSEVDTVWEDVKSLETESIIEKVYHLGLALQQEELYEYFGGYENYANHFLPFDYIGIHEEVEGDLTMCALNRLVNGKTDNFYERIFDIYKQGGWPCGWKDTYPDGEMIVFVPSTSHK</sequence>
<proteinExistence type="predicted"/>
<keyword evidence="2" id="KW-1185">Reference proteome</keyword>
<dbReference type="EMBL" id="JBAWSX010000029">
    <property type="protein sequence ID" value="MEI4804470.1"/>
    <property type="molecule type" value="Genomic_DNA"/>
</dbReference>
<dbReference type="RefSeq" id="WP_336474635.1">
    <property type="nucleotide sequence ID" value="NZ_JBAWSX010000029.1"/>
</dbReference>
<protein>
    <submittedName>
        <fullName evidence="1">Cytoplasmic protein</fullName>
    </submittedName>
</protein>
<accession>A0ABU8FS18</accession>
<evidence type="ECO:0000313" key="2">
    <source>
        <dbReference type="Proteomes" id="UP001372526"/>
    </source>
</evidence>
<reference evidence="1 2" key="1">
    <citation type="submission" date="2024-01" db="EMBL/GenBank/DDBJ databases">
        <title>Seven novel Bacillus-like species.</title>
        <authorList>
            <person name="Liu G."/>
        </authorList>
    </citation>
    <scope>NUCLEOTIDE SEQUENCE [LARGE SCALE GENOMIC DNA]</scope>
    <source>
        <strain evidence="1 2">FJAT-51639</strain>
    </source>
</reference>
<name>A0ABU8FS18_9BACI</name>